<evidence type="ECO:0000256" key="2">
    <source>
        <dbReference type="ARBA" id="ARBA00022679"/>
    </source>
</evidence>
<keyword evidence="4" id="KW-0819">tRNA processing</keyword>
<organism evidence="7 10">
    <name type="scientific">Pyrobaculum aerophilum</name>
    <dbReference type="NCBI Taxonomy" id="13773"/>
    <lineage>
        <taxon>Archaea</taxon>
        <taxon>Thermoproteota</taxon>
        <taxon>Thermoprotei</taxon>
        <taxon>Thermoproteales</taxon>
        <taxon>Thermoproteaceae</taxon>
        <taxon>Pyrobaculum</taxon>
    </lineage>
</organism>
<feature type="binding site" evidence="5">
    <location>
        <position position="172"/>
    </location>
    <ligand>
        <name>S-adenosyl-L-methionine</name>
        <dbReference type="ChEBI" id="CHEBI:59789"/>
    </ligand>
</feature>
<gene>
    <name evidence="7" type="ORF">CGL51_10895</name>
    <name evidence="8" type="ORF">CGL52_07300</name>
</gene>
<dbReference type="Proteomes" id="UP000256877">
    <property type="component" value="Unassembled WGS sequence"/>
</dbReference>
<dbReference type="SUPFAM" id="SSF53335">
    <property type="entry name" value="S-adenosyl-L-methionine-dependent methyltransferases"/>
    <property type="match status" value="1"/>
</dbReference>
<dbReference type="GO" id="GO:0160107">
    <property type="term" value="F:tRNA (adenine(58)-N1)-methyltransferase activity"/>
    <property type="evidence" value="ECO:0007669"/>
    <property type="project" value="InterPro"/>
</dbReference>
<comment type="caution">
    <text evidence="7">The sequence shown here is derived from an EMBL/GenBank/DDBJ whole genome shotgun (WGS) entry which is preliminary data.</text>
</comment>
<reference evidence="9 10" key="1">
    <citation type="submission" date="2017-07" db="EMBL/GenBank/DDBJ databases">
        <title>Draft genome sequence of aerobic hyperthermophilic archaea, Pyrobaculum aerophilum YKB31 and YKB32.</title>
        <authorList>
            <person name="Mochizuki T."/>
            <person name="Berliner A.J."/>
            <person name="Yoshida-Takashima Y."/>
            <person name="Takaki Y."/>
            <person name="Nunoura T."/>
            <person name="Takai K."/>
        </authorList>
    </citation>
    <scope>NUCLEOTIDE SEQUENCE [LARGE SCALE GENOMIC DNA]</scope>
    <source>
        <strain evidence="7 10">YKB31</strain>
        <strain evidence="8 9">YKB32</strain>
    </source>
</reference>
<protein>
    <submittedName>
        <fullName evidence="7">Beta-aspartate methyltransferase</fullName>
    </submittedName>
</protein>
<dbReference type="EMBL" id="NMUE01000042">
    <property type="protein sequence ID" value="RFA94212.1"/>
    <property type="molecule type" value="Genomic_DNA"/>
</dbReference>
<dbReference type="PANTHER" id="PTHR12133">
    <property type="entry name" value="TRNA (ADENINE(58)-N(1))-METHYLTRANSFERASE"/>
    <property type="match status" value="1"/>
</dbReference>
<evidence type="ECO:0000313" key="10">
    <source>
        <dbReference type="Proteomes" id="UP000257123"/>
    </source>
</evidence>
<keyword evidence="2 7" id="KW-0808">Transferase</keyword>
<dbReference type="CDD" id="cd02440">
    <property type="entry name" value="AdoMet_MTases"/>
    <property type="match status" value="1"/>
</dbReference>
<keyword evidence="1 7" id="KW-0489">Methyltransferase</keyword>
<feature type="binding site" evidence="5">
    <location>
        <position position="155"/>
    </location>
    <ligand>
        <name>S-adenosyl-L-methionine</name>
        <dbReference type="ChEBI" id="CHEBI:59789"/>
    </ligand>
</feature>
<dbReference type="Proteomes" id="UP000257123">
    <property type="component" value="Unassembled WGS sequence"/>
</dbReference>
<evidence type="ECO:0000313" key="7">
    <source>
        <dbReference type="EMBL" id="RFA94212.1"/>
    </source>
</evidence>
<evidence type="ECO:0000256" key="5">
    <source>
        <dbReference type="PIRSR" id="PIRSR017269-1"/>
    </source>
</evidence>
<dbReference type="InterPro" id="IPR049470">
    <property type="entry name" value="TRM61_C"/>
</dbReference>
<evidence type="ECO:0000256" key="1">
    <source>
        <dbReference type="ARBA" id="ARBA00022603"/>
    </source>
</evidence>
<dbReference type="InterPro" id="IPR029063">
    <property type="entry name" value="SAM-dependent_MTases_sf"/>
</dbReference>
<feature type="domain" description="tRNA (adenine(58)-N(1))-methyltransferase catalytic subunit TRM61 C-terminal" evidence="6">
    <location>
        <begin position="76"/>
        <end position="230"/>
    </location>
</feature>
<dbReference type="PANTHER" id="PTHR12133:SF1">
    <property type="entry name" value="TRNA (ADENINE(58)-N(1))-METHYLTRANSFERASE, MITOCHONDRIAL"/>
    <property type="match status" value="1"/>
</dbReference>
<keyword evidence="3 5" id="KW-0949">S-adenosyl-L-methionine</keyword>
<proteinExistence type="predicted"/>
<dbReference type="OrthoDB" id="30774at2157"/>
<dbReference type="InterPro" id="IPR014816">
    <property type="entry name" value="tRNA_MeTrfase_Gcd14"/>
</dbReference>
<evidence type="ECO:0000259" key="6">
    <source>
        <dbReference type="Pfam" id="PF08704"/>
    </source>
</evidence>
<evidence type="ECO:0000313" key="9">
    <source>
        <dbReference type="Proteomes" id="UP000256877"/>
    </source>
</evidence>
<evidence type="ECO:0000256" key="4">
    <source>
        <dbReference type="ARBA" id="ARBA00022694"/>
    </source>
</evidence>
<feature type="binding site" evidence="5">
    <location>
        <position position="132"/>
    </location>
    <ligand>
        <name>S-adenosyl-L-methionine</name>
        <dbReference type="ChEBI" id="CHEBI:59789"/>
    </ligand>
</feature>
<dbReference type="PIRSF" id="PIRSF017269">
    <property type="entry name" value="GCD14"/>
    <property type="match status" value="1"/>
</dbReference>
<dbReference type="RefSeq" id="WP_116421744.1">
    <property type="nucleotide sequence ID" value="NZ_NMUE01000042.1"/>
</dbReference>
<dbReference type="PROSITE" id="PS51620">
    <property type="entry name" value="SAM_TRM61"/>
    <property type="match status" value="1"/>
</dbReference>
<dbReference type="Gene3D" id="3.40.50.150">
    <property type="entry name" value="Vaccinia Virus protein VP39"/>
    <property type="match status" value="1"/>
</dbReference>
<accession>A0A371QVJ2</accession>
<feature type="binding site" evidence="5">
    <location>
        <begin position="106"/>
        <end position="109"/>
    </location>
    <ligand>
        <name>S-adenosyl-L-methionine</name>
        <dbReference type="ChEBI" id="CHEBI:59789"/>
    </ligand>
</feature>
<dbReference type="GO" id="GO:0030488">
    <property type="term" value="P:tRNA methylation"/>
    <property type="evidence" value="ECO:0007669"/>
    <property type="project" value="InterPro"/>
</dbReference>
<dbReference type="Gene3D" id="3.10.330.20">
    <property type="match status" value="1"/>
</dbReference>
<feature type="binding site" evidence="5">
    <location>
        <position position="127"/>
    </location>
    <ligand>
        <name>S-adenosyl-L-methionine</name>
        <dbReference type="ChEBI" id="CHEBI:59789"/>
    </ligand>
</feature>
<name>A0A371QVJ2_9CREN</name>
<dbReference type="AlphaFoldDB" id="A0A371QVJ2"/>
<evidence type="ECO:0000256" key="3">
    <source>
        <dbReference type="ARBA" id="ARBA00022691"/>
    </source>
</evidence>
<sequence length="254" mass="27771">MFKKGDWALLLEEGRAYKTVVRVGSGKAQTIRGFIDTDVLAGAPHGAVITSSLGVKFKALPASIFDVIEHRFKLSAQAIYPKDAVHIVKAAGIGPGSVVAEAGTGSGFLTAVLAWYVKPWGVVYSFDNRIEHMKTAVRNLEAVGLLNYVELQIRDVVKSGFGALRVDAVVLDMGDPWKALEHVYEILRPGGSVVIFSTTVEHMAKSVEALKKRGYVNISIEEVLVRRWKSILGELRPETFDVTHTGWIISARRG</sequence>
<dbReference type="Pfam" id="PF08704">
    <property type="entry name" value="GCD14"/>
    <property type="match status" value="1"/>
</dbReference>
<dbReference type="GO" id="GO:0031515">
    <property type="term" value="C:tRNA (m1A) methyltransferase complex"/>
    <property type="evidence" value="ECO:0007669"/>
    <property type="project" value="InterPro"/>
</dbReference>
<dbReference type="EMBL" id="NMUF01000017">
    <property type="protein sequence ID" value="RFA98423.1"/>
    <property type="molecule type" value="Genomic_DNA"/>
</dbReference>
<evidence type="ECO:0000313" key="8">
    <source>
        <dbReference type="EMBL" id="RFA98423.1"/>
    </source>
</evidence>